<dbReference type="PANTHER" id="PTHR38899:SF1">
    <property type="entry name" value="PROTEIN KINASE"/>
    <property type="match status" value="1"/>
</dbReference>
<dbReference type="AlphaFoldDB" id="A0A812YK84"/>
<gene>
    <name evidence="2" type="primary">mtpn</name>
    <name evidence="2" type="ORF">SNEC2469_LOCUS22848</name>
</gene>
<dbReference type="EMBL" id="CAJNJA010042008">
    <property type="protein sequence ID" value="CAE7779993.1"/>
    <property type="molecule type" value="Genomic_DNA"/>
</dbReference>
<feature type="region of interest" description="Disordered" evidence="1">
    <location>
        <begin position="1"/>
        <end position="25"/>
    </location>
</feature>
<sequence>MPEAARYRRTPSKALSRTKQRTQTTGLPPDFPCYAAIKHHATVVEQVLRAAKAAAHRVGIITLSERPWVFESADKYLPGLDVAELLKELQIPVYYAPEHQHESASDEDPKVSMKKAAMAEFLQVGFGHDASSDGALNVVSIGDSMVEKEAAEATARSVELSKTQPSLCKTVKLISDPSLKQLTDELQILSSKLQPIIGHPRDLDLHVQSPEDLTAQIATLPGTQGRFIRVQGQVGLVAGFLAHHD</sequence>
<proteinExistence type="predicted"/>
<protein>
    <submittedName>
        <fullName evidence="2">Mtpn protein</fullName>
    </submittedName>
</protein>
<keyword evidence="3" id="KW-1185">Reference proteome</keyword>
<dbReference type="PANTHER" id="PTHR38899">
    <property type="entry name" value="DOMAIN OOKINETE PROTEIN, PUTATIVE-RELATED"/>
    <property type="match status" value="1"/>
</dbReference>
<reference evidence="2" key="1">
    <citation type="submission" date="2021-02" db="EMBL/GenBank/DDBJ databases">
        <authorList>
            <person name="Dougan E. K."/>
            <person name="Rhodes N."/>
            <person name="Thang M."/>
            <person name="Chan C."/>
        </authorList>
    </citation>
    <scope>NUCLEOTIDE SEQUENCE</scope>
</reference>
<accession>A0A812YK84</accession>
<dbReference type="OrthoDB" id="166018at2759"/>
<name>A0A812YK84_9DINO</name>
<evidence type="ECO:0000313" key="3">
    <source>
        <dbReference type="Proteomes" id="UP000601435"/>
    </source>
</evidence>
<evidence type="ECO:0000313" key="2">
    <source>
        <dbReference type="EMBL" id="CAE7779993.1"/>
    </source>
</evidence>
<feature type="compositionally biased region" description="Basic residues" evidence="1">
    <location>
        <begin position="7"/>
        <end position="20"/>
    </location>
</feature>
<organism evidence="2 3">
    <name type="scientific">Symbiodinium necroappetens</name>
    <dbReference type="NCBI Taxonomy" id="1628268"/>
    <lineage>
        <taxon>Eukaryota</taxon>
        <taxon>Sar</taxon>
        <taxon>Alveolata</taxon>
        <taxon>Dinophyceae</taxon>
        <taxon>Suessiales</taxon>
        <taxon>Symbiodiniaceae</taxon>
        <taxon>Symbiodinium</taxon>
    </lineage>
</organism>
<comment type="caution">
    <text evidence="2">The sequence shown here is derived from an EMBL/GenBank/DDBJ whole genome shotgun (WGS) entry which is preliminary data.</text>
</comment>
<evidence type="ECO:0000256" key="1">
    <source>
        <dbReference type="SAM" id="MobiDB-lite"/>
    </source>
</evidence>
<dbReference type="Proteomes" id="UP000601435">
    <property type="component" value="Unassembled WGS sequence"/>
</dbReference>